<evidence type="ECO:0000313" key="15">
    <source>
        <dbReference type="Proteomes" id="UP000263014"/>
    </source>
</evidence>
<comment type="function">
    <text evidence="9">May play the central regulatory role in sporulation. It may be an element of the effector pathway responsible for the activation of sporulation genes in response to nutritional stress. Spo0A may act in concert with spo0H (a sigma factor) to control the expression of some genes that are critical to the sporulation process.</text>
</comment>
<dbReference type="OrthoDB" id="9813394at2"/>
<dbReference type="AlphaFoldDB" id="A0A174VC86"/>
<accession>A0A174VC86</accession>
<dbReference type="Pfam" id="PF00072">
    <property type="entry name" value="Response_reg"/>
    <property type="match status" value="1"/>
</dbReference>
<reference evidence="14 15" key="1">
    <citation type="submission" date="2018-08" db="EMBL/GenBank/DDBJ databases">
        <title>A genome reference for cultivated species of the human gut microbiota.</title>
        <authorList>
            <person name="Zou Y."/>
            <person name="Xue W."/>
            <person name="Luo G."/>
        </authorList>
    </citation>
    <scope>NUCLEOTIDE SEQUENCE [LARGE SCALE GENOMIC DNA]</scope>
    <source>
        <strain evidence="14 15">TM09-12</strain>
    </source>
</reference>
<dbReference type="PRINTS" id="PR00344">
    <property type="entry name" value="BCTRLSENSOR"/>
</dbReference>
<reference evidence="13 16" key="2">
    <citation type="submission" date="2019-09" db="EMBL/GenBank/DDBJ databases">
        <title>Draft genome sequencing of Hungatella hathewayi 123Y-2.</title>
        <authorList>
            <person name="Lv Q."/>
            <person name="Li S."/>
        </authorList>
    </citation>
    <scope>NUCLEOTIDE SEQUENCE [LARGE SCALE GENOMIC DNA]</scope>
    <source>
        <strain evidence="13 16">123Y-2</strain>
    </source>
</reference>
<organism evidence="13 16">
    <name type="scientific">Hungatella hathewayi</name>
    <dbReference type="NCBI Taxonomy" id="154046"/>
    <lineage>
        <taxon>Bacteria</taxon>
        <taxon>Bacillati</taxon>
        <taxon>Bacillota</taxon>
        <taxon>Clostridia</taxon>
        <taxon>Lachnospirales</taxon>
        <taxon>Lachnospiraceae</taxon>
        <taxon>Hungatella</taxon>
    </lineage>
</organism>
<evidence type="ECO:0000259" key="11">
    <source>
        <dbReference type="PROSITE" id="PS50109"/>
    </source>
</evidence>
<dbReference type="GO" id="GO:0030295">
    <property type="term" value="F:protein kinase activator activity"/>
    <property type="evidence" value="ECO:0007669"/>
    <property type="project" value="TreeGrafter"/>
</dbReference>
<dbReference type="InterPro" id="IPR011006">
    <property type="entry name" value="CheY-like_superfamily"/>
</dbReference>
<dbReference type="Pfam" id="PF02518">
    <property type="entry name" value="HATPase_c"/>
    <property type="match status" value="1"/>
</dbReference>
<evidence type="ECO:0000256" key="4">
    <source>
        <dbReference type="ARBA" id="ARBA00018672"/>
    </source>
</evidence>
<evidence type="ECO:0000256" key="9">
    <source>
        <dbReference type="ARBA" id="ARBA00024867"/>
    </source>
</evidence>
<dbReference type="InterPro" id="IPR003661">
    <property type="entry name" value="HisK_dim/P_dom"/>
</dbReference>
<dbReference type="GO" id="GO:0000156">
    <property type="term" value="F:phosphorelay response regulator activity"/>
    <property type="evidence" value="ECO:0007669"/>
    <property type="project" value="TreeGrafter"/>
</dbReference>
<evidence type="ECO:0000313" key="16">
    <source>
        <dbReference type="Proteomes" id="UP000434223"/>
    </source>
</evidence>
<sequence length="373" mass="41205">MEESAVILIVDDMPEQLRITASLLKEHGYSVRAAISGSAALHLVEREIPDLILLDIHMDDIDGFTVCQKLRSSSRYEDTAILFMTASGDHDSLQKGFEAGAQDYIIKPCHASELLARVSTHVQIVTQARRLKAAYQEMDQFCHSVSHDLKSPVQVMKQLTGCLREELFSSPTGIAEGTEAILSRLDEKCIQMESMIGRLLDFSQMTTVKYHPELLDAAAMIREIFEELSSLEPDRVILLSDSQFACPPIPGDPTLLRLLFQNIIGNAVKFTKGRDPAVITISARQTSSHTLLEVKDNGTGFDMTDSGRLFRVFERLHTQAEYEGTGVGLAISKRIMEKHGGTISIIGKKGKGATVTLKFPVKLTPLFSSSRTP</sequence>
<dbReference type="FunFam" id="3.30.565.10:FF:000006">
    <property type="entry name" value="Sensor histidine kinase WalK"/>
    <property type="match status" value="1"/>
</dbReference>
<dbReference type="InterPro" id="IPR004358">
    <property type="entry name" value="Sig_transdc_His_kin-like_C"/>
</dbReference>
<dbReference type="InterPro" id="IPR001789">
    <property type="entry name" value="Sig_transdc_resp-reg_receiver"/>
</dbReference>
<dbReference type="InterPro" id="IPR050351">
    <property type="entry name" value="BphY/WalK/GraS-like"/>
</dbReference>
<dbReference type="SUPFAM" id="SSF52172">
    <property type="entry name" value="CheY-like"/>
    <property type="match status" value="1"/>
</dbReference>
<keyword evidence="5 10" id="KW-0597">Phosphoprotein</keyword>
<evidence type="ECO:0000256" key="6">
    <source>
        <dbReference type="ARBA" id="ARBA00022679"/>
    </source>
</evidence>
<dbReference type="Pfam" id="PF00512">
    <property type="entry name" value="HisKA"/>
    <property type="match status" value="1"/>
</dbReference>
<dbReference type="CDD" id="cd00082">
    <property type="entry name" value="HisKA"/>
    <property type="match status" value="1"/>
</dbReference>
<dbReference type="SMART" id="SM00387">
    <property type="entry name" value="HATPase_c"/>
    <property type="match status" value="1"/>
</dbReference>
<keyword evidence="6" id="KW-0808">Transferase</keyword>
<comment type="subcellular location">
    <subcellularLocation>
        <location evidence="2">Membrane</location>
    </subcellularLocation>
</comment>
<evidence type="ECO:0000256" key="3">
    <source>
        <dbReference type="ARBA" id="ARBA00012438"/>
    </source>
</evidence>
<dbReference type="Gene3D" id="3.40.50.2300">
    <property type="match status" value="1"/>
</dbReference>
<proteinExistence type="predicted"/>
<feature type="domain" description="Response regulatory" evidence="12">
    <location>
        <begin position="6"/>
        <end position="122"/>
    </location>
</feature>
<dbReference type="InterPro" id="IPR005467">
    <property type="entry name" value="His_kinase_dom"/>
</dbReference>
<dbReference type="InterPro" id="IPR003594">
    <property type="entry name" value="HATPase_dom"/>
</dbReference>
<evidence type="ECO:0000259" key="12">
    <source>
        <dbReference type="PROSITE" id="PS50110"/>
    </source>
</evidence>
<dbReference type="PROSITE" id="PS50110">
    <property type="entry name" value="RESPONSE_REGULATORY"/>
    <property type="match status" value="1"/>
</dbReference>
<dbReference type="Gene3D" id="3.30.565.10">
    <property type="entry name" value="Histidine kinase-like ATPase, C-terminal domain"/>
    <property type="match status" value="1"/>
</dbReference>
<keyword evidence="7 14" id="KW-0418">Kinase</keyword>
<dbReference type="Proteomes" id="UP000434223">
    <property type="component" value="Unassembled WGS sequence"/>
</dbReference>
<keyword evidence="8" id="KW-0902">Two-component regulatory system</keyword>
<dbReference type="PANTHER" id="PTHR42878">
    <property type="entry name" value="TWO-COMPONENT HISTIDINE KINASE"/>
    <property type="match status" value="1"/>
</dbReference>
<dbReference type="GO" id="GO:0000155">
    <property type="term" value="F:phosphorelay sensor kinase activity"/>
    <property type="evidence" value="ECO:0007669"/>
    <property type="project" value="InterPro"/>
</dbReference>
<dbReference type="SUPFAM" id="SSF55874">
    <property type="entry name" value="ATPase domain of HSP90 chaperone/DNA topoisomerase II/histidine kinase"/>
    <property type="match status" value="1"/>
</dbReference>
<gene>
    <name evidence="14" type="ORF">DXD79_08230</name>
    <name evidence="13" type="ORF">GNE07_06740</name>
</gene>
<dbReference type="PANTHER" id="PTHR42878:SF15">
    <property type="entry name" value="BACTERIOPHYTOCHROME"/>
    <property type="match status" value="1"/>
</dbReference>
<feature type="domain" description="Histidine kinase" evidence="11">
    <location>
        <begin position="144"/>
        <end position="363"/>
    </location>
</feature>
<dbReference type="GO" id="GO:0007234">
    <property type="term" value="P:osmosensory signaling via phosphorelay pathway"/>
    <property type="evidence" value="ECO:0007669"/>
    <property type="project" value="TreeGrafter"/>
</dbReference>
<dbReference type="Proteomes" id="UP000263014">
    <property type="component" value="Unassembled WGS sequence"/>
</dbReference>
<evidence type="ECO:0000256" key="2">
    <source>
        <dbReference type="ARBA" id="ARBA00004370"/>
    </source>
</evidence>
<evidence type="ECO:0000313" key="14">
    <source>
        <dbReference type="EMBL" id="RGJ05987.1"/>
    </source>
</evidence>
<name>A0A174VC86_9FIRM</name>
<comment type="catalytic activity">
    <reaction evidence="1">
        <text>ATP + protein L-histidine = ADP + protein N-phospho-L-histidine.</text>
        <dbReference type="EC" id="2.7.13.3"/>
    </reaction>
</comment>
<dbReference type="GeneID" id="93150231"/>
<dbReference type="RefSeq" id="WP_006777406.1">
    <property type="nucleotide sequence ID" value="NZ_CABJBJ010000037.1"/>
</dbReference>
<dbReference type="PROSITE" id="PS50109">
    <property type="entry name" value="HIS_KIN"/>
    <property type="match status" value="1"/>
</dbReference>
<dbReference type="EMBL" id="QSON01000003">
    <property type="protein sequence ID" value="RGJ05987.1"/>
    <property type="molecule type" value="Genomic_DNA"/>
</dbReference>
<dbReference type="InterPro" id="IPR036890">
    <property type="entry name" value="HATPase_C_sf"/>
</dbReference>
<dbReference type="SMART" id="SM00388">
    <property type="entry name" value="HisKA"/>
    <property type="match status" value="1"/>
</dbReference>
<dbReference type="GO" id="GO:0016020">
    <property type="term" value="C:membrane"/>
    <property type="evidence" value="ECO:0007669"/>
    <property type="project" value="UniProtKB-SubCell"/>
</dbReference>
<dbReference type="Gene3D" id="1.10.287.130">
    <property type="match status" value="1"/>
</dbReference>
<evidence type="ECO:0000256" key="8">
    <source>
        <dbReference type="ARBA" id="ARBA00023012"/>
    </source>
</evidence>
<dbReference type="SMART" id="SM00448">
    <property type="entry name" value="REC"/>
    <property type="match status" value="1"/>
</dbReference>
<comment type="caution">
    <text evidence="13">The sequence shown here is derived from an EMBL/GenBank/DDBJ whole genome shotgun (WGS) entry which is preliminary data.</text>
</comment>
<evidence type="ECO:0000313" key="13">
    <source>
        <dbReference type="EMBL" id="MUB62755.1"/>
    </source>
</evidence>
<dbReference type="EMBL" id="WNME01000003">
    <property type="protein sequence ID" value="MUB62755.1"/>
    <property type="molecule type" value="Genomic_DNA"/>
</dbReference>
<evidence type="ECO:0000256" key="10">
    <source>
        <dbReference type="PROSITE-ProRule" id="PRU00169"/>
    </source>
</evidence>
<evidence type="ECO:0000256" key="5">
    <source>
        <dbReference type="ARBA" id="ARBA00022553"/>
    </source>
</evidence>
<protein>
    <recommendedName>
        <fullName evidence="4">Stage 0 sporulation protein A homolog</fullName>
        <ecNumber evidence="3">2.7.13.3</ecNumber>
    </recommendedName>
</protein>
<dbReference type="EC" id="2.7.13.3" evidence="3"/>
<evidence type="ECO:0000256" key="7">
    <source>
        <dbReference type="ARBA" id="ARBA00022777"/>
    </source>
</evidence>
<feature type="modified residue" description="4-aspartylphosphate" evidence="10">
    <location>
        <position position="55"/>
    </location>
</feature>
<evidence type="ECO:0000256" key="1">
    <source>
        <dbReference type="ARBA" id="ARBA00000085"/>
    </source>
</evidence>